<protein>
    <recommendedName>
        <fullName evidence="3">L-serine ammonia-lyase</fullName>
        <ecNumber evidence="3">4.3.1.17</ecNumber>
    </recommendedName>
</protein>
<dbReference type="PANTHER" id="PTHR48078">
    <property type="entry name" value="THREONINE DEHYDRATASE, MITOCHONDRIAL-RELATED"/>
    <property type="match status" value="1"/>
</dbReference>
<evidence type="ECO:0000256" key="1">
    <source>
        <dbReference type="ARBA" id="ARBA00001933"/>
    </source>
</evidence>
<evidence type="ECO:0000256" key="6">
    <source>
        <dbReference type="ARBA" id="ARBA00049406"/>
    </source>
</evidence>
<comment type="similarity">
    <text evidence="2">Belongs to the serine/threonine dehydratase family.</text>
</comment>
<dbReference type="InterPro" id="IPR050147">
    <property type="entry name" value="Ser/Thr_Dehydratase"/>
</dbReference>
<keyword evidence="4" id="KW-0663">Pyridoxal phosphate</keyword>
<dbReference type="InterPro" id="IPR036052">
    <property type="entry name" value="TrpB-like_PALP_sf"/>
</dbReference>
<evidence type="ECO:0000313" key="8">
    <source>
        <dbReference type="EMBL" id="ORY49256.1"/>
    </source>
</evidence>
<dbReference type="Gene3D" id="3.40.50.1100">
    <property type="match status" value="2"/>
</dbReference>
<dbReference type="EMBL" id="MCOG01000100">
    <property type="protein sequence ID" value="ORY49256.1"/>
    <property type="molecule type" value="Genomic_DNA"/>
</dbReference>
<dbReference type="GO" id="GO:0003941">
    <property type="term" value="F:L-serine ammonia-lyase activity"/>
    <property type="evidence" value="ECO:0007669"/>
    <property type="project" value="UniProtKB-EC"/>
</dbReference>
<evidence type="ECO:0000256" key="5">
    <source>
        <dbReference type="ARBA" id="ARBA00023239"/>
    </source>
</evidence>
<accession>A0A1Y2CQN2</accession>
<reference evidence="8 9" key="1">
    <citation type="submission" date="2016-08" db="EMBL/GenBank/DDBJ databases">
        <title>A Parts List for Fungal Cellulosomes Revealed by Comparative Genomics.</title>
        <authorList>
            <consortium name="DOE Joint Genome Institute"/>
            <person name="Haitjema C.H."/>
            <person name="Gilmore S.P."/>
            <person name="Henske J.K."/>
            <person name="Solomon K.V."/>
            <person name="De Groot R."/>
            <person name="Kuo A."/>
            <person name="Mondo S.J."/>
            <person name="Salamov A.A."/>
            <person name="Labutti K."/>
            <person name="Zhao Z."/>
            <person name="Chiniquy J."/>
            <person name="Barry K."/>
            <person name="Brewer H.M."/>
            <person name="Purvine S.O."/>
            <person name="Wright A.T."/>
            <person name="Boxma B."/>
            <person name="Van Alen T."/>
            <person name="Hackstein J.H."/>
            <person name="Baker S.E."/>
            <person name="Grigoriev I.V."/>
            <person name="O'Malley M.A."/>
        </authorList>
    </citation>
    <scope>NUCLEOTIDE SEQUENCE [LARGE SCALE GENOMIC DNA]</scope>
    <source>
        <strain evidence="8 9">G1</strain>
    </source>
</reference>
<sequence length="350" mass="38293">MLVSSLNTCNPRTVSSKLPIYTPLHYSNVLSSITGTNIYLKLENLQTCNSFKIRGVGYMCSKVVSENNCQMLVSSGINAGIACAYAGKKLNTMVTIFLPMNTPEFIIKKIQNEGANVIIKGKDIEESELYAKNFVENNQFSYYIPSYDHPDIWEGNSSIIDEIKSQLGDIPDAIITVVGGGGLLCGLIQGCQKVRWRNVPIIAVETHNTNSFQLSTNNKKITEVEKGSEPLARSLNVKKICSQALNLSNQHPVVPITVSDAMSIHACRKFADDHKMLIEPSSAAAVSLCYSNVIHDILELESTSKVVVIITGGNDISLKQLESPNYKCSTPVPIIVKSGSDIYMKLNGQN</sequence>
<organism evidence="8 9">
    <name type="scientific">Neocallimastix californiae</name>
    <dbReference type="NCBI Taxonomy" id="1754190"/>
    <lineage>
        <taxon>Eukaryota</taxon>
        <taxon>Fungi</taxon>
        <taxon>Fungi incertae sedis</taxon>
        <taxon>Chytridiomycota</taxon>
        <taxon>Chytridiomycota incertae sedis</taxon>
        <taxon>Neocallimastigomycetes</taxon>
        <taxon>Neocallimastigales</taxon>
        <taxon>Neocallimastigaceae</taxon>
        <taxon>Neocallimastix</taxon>
    </lineage>
</organism>
<comment type="caution">
    <text evidence="8">The sequence shown here is derived from an EMBL/GenBank/DDBJ whole genome shotgun (WGS) entry which is preliminary data.</text>
</comment>
<dbReference type="Pfam" id="PF00291">
    <property type="entry name" value="PALP"/>
    <property type="match status" value="1"/>
</dbReference>
<comment type="cofactor">
    <cofactor evidence="1">
        <name>pyridoxal 5'-phosphate</name>
        <dbReference type="ChEBI" id="CHEBI:597326"/>
    </cofactor>
</comment>
<name>A0A1Y2CQN2_9FUNG</name>
<comment type="catalytic activity">
    <reaction evidence="6">
        <text>L-serine = pyruvate + NH4(+)</text>
        <dbReference type="Rhea" id="RHEA:19169"/>
        <dbReference type="ChEBI" id="CHEBI:15361"/>
        <dbReference type="ChEBI" id="CHEBI:28938"/>
        <dbReference type="ChEBI" id="CHEBI:33384"/>
        <dbReference type="EC" id="4.3.1.17"/>
    </reaction>
</comment>
<dbReference type="GO" id="GO:0004794">
    <property type="term" value="F:threonine deaminase activity"/>
    <property type="evidence" value="ECO:0007669"/>
    <property type="project" value="TreeGrafter"/>
</dbReference>
<evidence type="ECO:0000256" key="2">
    <source>
        <dbReference type="ARBA" id="ARBA00010869"/>
    </source>
</evidence>
<dbReference type="InterPro" id="IPR001926">
    <property type="entry name" value="TrpB-like_PALP"/>
</dbReference>
<dbReference type="GO" id="GO:0006565">
    <property type="term" value="P:L-serine catabolic process"/>
    <property type="evidence" value="ECO:0007669"/>
    <property type="project" value="TreeGrafter"/>
</dbReference>
<evidence type="ECO:0000256" key="4">
    <source>
        <dbReference type="ARBA" id="ARBA00022898"/>
    </source>
</evidence>
<evidence type="ECO:0000313" key="9">
    <source>
        <dbReference type="Proteomes" id="UP000193920"/>
    </source>
</evidence>
<keyword evidence="5" id="KW-0456">Lyase</keyword>
<dbReference type="GO" id="GO:0009097">
    <property type="term" value="P:isoleucine biosynthetic process"/>
    <property type="evidence" value="ECO:0007669"/>
    <property type="project" value="TreeGrafter"/>
</dbReference>
<dbReference type="GO" id="GO:0006567">
    <property type="term" value="P:L-threonine catabolic process"/>
    <property type="evidence" value="ECO:0007669"/>
    <property type="project" value="TreeGrafter"/>
</dbReference>
<evidence type="ECO:0000256" key="3">
    <source>
        <dbReference type="ARBA" id="ARBA00012093"/>
    </source>
</evidence>
<dbReference type="OrthoDB" id="7773036at2759"/>
<dbReference type="PANTHER" id="PTHR48078:SF2">
    <property type="entry name" value="CATABOLIC L-SERINE_THREONINE DEHYDRATASE"/>
    <property type="match status" value="1"/>
</dbReference>
<dbReference type="SUPFAM" id="SSF53686">
    <property type="entry name" value="Tryptophan synthase beta subunit-like PLP-dependent enzymes"/>
    <property type="match status" value="1"/>
</dbReference>
<proteinExistence type="inferred from homology"/>
<dbReference type="AlphaFoldDB" id="A0A1Y2CQN2"/>
<evidence type="ECO:0000259" key="7">
    <source>
        <dbReference type="Pfam" id="PF00291"/>
    </source>
</evidence>
<feature type="domain" description="Tryptophan synthase beta chain-like PALP" evidence="7">
    <location>
        <begin position="21"/>
        <end position="312"/>
    </location>
</feature>
<gene>
    <name evidence="8" type="ORF">LY90DRAFT_457099</name>
</gene>
<keyword evidence="9" id="KW-1185">Reference proteome</keyword>
<dbReference type="STRING" id="1754190.A0A1Y2CQN2"/>
<dbReference type="EC" id="4.3.1.17" evidence="3"/>
<dbReference type="Proteomes" id="UP000193920">
    <property type="component" value="Unassembled WGS sequence"/>
</dbReference>